<keyword evidence="2 3" id="KW-0413">Isomerase</keyword>
<dbReference type="PIRSF" id="PIRSF005384">
    <property type="entry name" value="RpiB_LacA_B"/>
    <property type="match status" value="1"/>
</dbReference>
<name>A0ABT1T575_9SPHI</name>
<dbReference type="Gene3D" id="3.40.1400.10">
    <property type="entry name" value="Sugar-phosphate isomerase, RpiB/LacA/LacB"/>
    <property type="match status" value="1"/>
</dbReference>
<reference evidence="3 4" key="1">
    <citation type="submission" date="2022-07" db="EMBL/GenBank/DDBJ databases">
        <title>Mucilaginibacter sp. JC4.</title>
        <authorList>
            <person name="Le V."/>
            <person name="Ko S.-R."/>
            <person name="Ahn C.-Y."/>
            <person name="Oh H.-M."/>
        </authorList>
    </citation>
    <scope>NUCLEOTIDE SEQUENCE [LARGE SCALE GENOMIC DNA]</scope>
    <source>
        <strain evidence="3 4">JC4</strain>
    </source>
</reference>
<evidence type="ECO:0000256" key="2">
    <source>
        <dbReference type="ARBA" id="ARBA00023235"/>
    </source>
</evidence>
<dbReference type="SUPFAM" id="SSF89623">
    <property type="entry name" value="Ribose/Galactose isomerase RpiB/AlsB"/>
    <property type="match status" value="1"/>
</dbReference>
<dbReference type="EC" id="5.3.1.6" evidence="3"/>
<gene>
    <name evidence="3" type="primary">rpiB</name>
    <name evidence="3" type="ORF">NPE20_16655</name>
</gene>
<protein>
    <submittedName>
        <fullName evidence="3">Ribose 5-phosphate isomerase B</fullName>
        <ecNumber evidence="3">5.3.1.6</ecNumber>
    </submittedName>
</protein>
<keyword evidence="4" id="KW-1185">Reference proteome</keyword>
<comment type="similarity">
    <text evidence="1">Belongs to the LacAB/RpiB family.</text>
</comment>
<evidence type="ECO:0000313" key="4">
    <source>
        <dbReference type="Proteomes" id="UP001204376"/>
    </source>
</evidence>
<dbReference type="NCBIfam" id="NF004051">
    <property type="entry name" value="PRK05571.1"/>
    <property type="match status" value="1"/>
</dbReference>
<dbReference type="GO" id="GO:0004751">
    <property type="term" value="F:ribose-5-phosphate isomerase activity"/>
    <property type="evidence" value="ECO:0007669"/>
    <property type="project" value="UniProtKB-EC"/>
</dbReference>
<organism evidence="3 4">
    <name type="scientific">Mucilaginibacter aquariorum</name>
    <dbReference type="NCBI Taxonomy" id="2967225"/>
    <lineage>
        <taxon>Bacteria</taxon>
        <taxon>Pseudomonadati</taxon>
        <taxon>Bacteroidota</taxon>
        <taxon>Sphingobacteriia</taxon>
        <taxon>Sphingobacteriales</taxon>
        <taxon>Sphingobacteriaceae</taxon>
        <taxon>Mucilaginibacter</taxon>
    </lineage>
</organism>
<evidence type="ECO:0000256" key="1">
    <source>
        <dbReference type="ARBA" id="ARBA00008754"/>
    </source>
</evidence>
<dbReference type="PANTHER" id="PTHR30345">
    <property type="entry name" value="RIBOSE-5-PHOSPHATE ISOMERASE B"/>
    <property type="match status" value="1"/>
</dbReference>
<dbReference type="Pfam" id="PF02502">
    <property type="entry name" value="LacAB_rpiB"/>
    <property type="match status" value="1"/>
</dbReference>
<evidence type="ECO:0000313" key="3">
    <source>
        <dbReference type="EMBL" id="MCQ6959608.1"/>
    </source>
</evidence>
<sequence length="144" mass="15485">MKKGLKIAIGADHAGFDLKQAILGMFDDITFKDFGTYSTDSADYPDFAHLVANAVEAGEADFGFLLCGSANGVAMTANKHQGIRAALCWKADVTIPARTHNDANVLCIPARHVTTAEAKEIIEIFLTEEFEGGRHATRVNKIGC</sequence>
<dbReference type="InterPro" id="IPR003500">
    <property type="entry name" value="RpiB_LacA_LacB"/>
</dbReference>
<dbReference type="NCBIfam" id="TIGR00689">
    <property type="entry name" value="rpiB_lacA_lacB"/>
    <property type="match status" value="1"/>
</dbReference>
<dbReference type="InterPro" id="IPR004785">
    <property type="entry name" value="RpiB"/>
</dbReference>
<dbReference type="PANTHER" id="PTHR30345:SF0">
    <property type="entry name" value="DNA DAMAGE-REPAIR_TOLERATION PROTEIN DRT102"/>
    <property type="match status" value="1"/>
</dbReference>
<dbReference type="EMBL" id="JANHOH010000004">
    <property type="protein sequence ID" value="MCQ6959608.1"/>
    <property type="molecule type" value="Genomic_DNA"/>
</dbReference>
<accession>A0ABT1T575</accession>
<dbReference type="NCBIfam" id="TIGR01120">
    <property type="entry name" value="rpiB"/>
    <property type="match status" value="1"/>
</dbReference>
<dbReference type="Proteomes" id="UP001204376">
    <property type="component" value="Unassembled WGS sequence"/>
</dbReference>
<proteinExistence type="inferred from homology"/>
<comment type="caution">
    <text evidence="3">The sequence shown here is derived from an EMBL/GenBank/DDBJ whole genome shotgun (WGS) entry which is preliminary data.</text>
</comment>
<dbReference type="InterPro" id="IPR036569">
    <property type="entry name" value="RpiB_LacA_LacB_sf"/>
</dbReference>